<proteinExistence type="predicted"/>
<dbReference type="EMBL" id="CP022115">
    <property type="protein sequence ID" value="ASJ25652.1"/>
    <property type="molecule type" value="Genomic_DNA"/>
</dbReference>
<reference evidence="2" key="1">
    <citation type="submission" date="2017-06" db="EMBL/GenBank/DDBJ databases">
        <title>Whole genome sequence of Laribacter hongkongensis LHGZ1.</title>
        <authorList>
            <person name="Chen D."/>
            <person name="Wu H."/>
            <person name="Chen J."/>
        </authorList>
    </citation>
    <scope>NUCLEOTIDE SEQUENCE [LARGE SCALE GENOMIC DNA]</scope>
    <source>
        <strain evidence="2">LHGZ1</strain>
    </source>
</reference>
<dbReference type="AlphaFoldDB" id="A0A248LLW3"/>
<protein>
    <submittedName>
        <fullName evidence="1">Uncharacterized protein</fullName>
    </submittedName>
</protein>
<name>A0A248LLW3_9NEIS</name>
<evidence type="ECO:0000313" key="1">
    <source>
        <dbReference type="EMBL" id="ASJ25652.1"/>
    </source>
</evidence>
<gene>
    <name evidence="1" type="ORF">LHGZ1_2821</name>
</gene>
<sequence length="61" mass="6851">MIEHQPISLDSVGIGDLHAHTGLDCLAQKRRKFILGNWVARSMIDEVLKIQVSNCDFLDAM</sequence>
<accession>A0A248LLW3</accession>
<dbReference type="Proteomes" id="UP000197424">
    <property type="component" value="Chromosome"/>
</dbReference>
<evidence type="ECO:0000313" key="2">
    <source>
        <dbReference type="Proteomes" id="UP000197424"/>
    </source>
</evidence>
<organism evidence="1 2">
    <name type="scientific">Laribacter hongkongensis</name>
    <dbReference type="NCBI Taxonomy" id="168471"/>
    <lineage>
        <taxon>Bacteria</taxon>
        <taxon>Pseudomonadati</taxon>
        <taxon>Pseudomonadota</taxon>
        <taxon>Betaproteobacteria</taxon>
        <taxon>Neisseriales</taxon>
        <taxon>Aquaspirillaceae</taxon>
        <taxon>Laribacter</taxon>
    </lineage>
</organism>